<evidence type="ECO:0000256" key="7">
    <source>
        <dbReference type="ARBA" id="ARBA00023235"/>
    </source>
</evidence>
<dbReference type="PROSITE" id="PS51217">
    <property type="entry name" value="UVRD_HELICASE_CTER"/>
    <property type="match status" value="1"/>
</dbReference>
<dbReference type="InterPro" id="IPR000212">
    <property type="entry name" value="DNA_helicase_UvrD/REP"/>
</dbReference>
<evidence type="ECO:0000256" key="4">
    <source>
        <dbReference type="ARBA" id="ARBA00022806"/>
    </source>
</evidence>
<name>A0A2N5M297_9BACI</name>
<feature type="domain" description="UvrD-like helicase C-terminal" evidence="13">
    <location>
        <begin position="421"/>
        <end position="688"/>
    </location>
</feature>
<feature type="binding site" evidence="11">
    <location>
        <begin position="162"/>
        <end position="169"/>
    </location>
    <ligand>
        <name>ATP</name>
        <dbReference type="ChEBI" id="CHEBI:30616"/>
    </ligand>
</feature>
<dbReference type="OrthoDB" id="9810135at2"/>
<dbReference type="GO" id="GO:0033202">
    <property type="term" value="C:DNA helicase complex"/>
    <property type="evidence" value="ECO:0007669"/>
    <property type="project" value="TreeGrafter"/>
</dbReference>
<keyword evidence="15" id="KW-1185">Reference proteome</keyword>
<dbReference type="EC" id="5.6.2.4" evidence="9"/>
<dbReference type="Pfam" id="PF13361">
    <property type="entry name" value="UvrD_C"/>
    <property type="match status" value="1"/>
</dbReference>
<evidence type="ECO:0000256" key="2">
    <source>
        <dbReference type="ARBA" id="ARBA00022741"/>
    </source>
</evidence>
<dbReference type="GO" id="GO:0000725">
    <property type="term" value="P:recombinational repair"/>
    <property type="evidence" value="ECO:0007669"/>
    <property type="project" value="TreeGrafter"/>
</dbReference>
<reference evidence="14 15" key="1">
    <citation type="submission" date="2017-11" db="EMBL/GenBank/DDBJ databases">
        <title>Comparitive Functional Genomics of Dry Heat Resistant strains isolated from the Viking Spacecraft.</title>
        <authorList>
            <person name="Seuylemezian A."/>
            <person name="Cooper K."/>
            <person name="Vaishampayan P."/>
        </authorList>
    </citation>
    <scope>NUCLEOTIDE SEQUENCE [LARGE SCALE GENOMIC DNA]</scope>
    <source>
        <strain evidence="14 15">V1-29</strain>
    </source>
</reference>
<keyword evidence="4 11" id="KW-0347">Helicase</keyword>
<dbReference type="Gene3D" id="1.10.486.10">
    <property type="entry name" value="PCRA, domain 4"/>
    <property type="match status" value="1"/>
</dbReference>
<evidence type="ECO:0000313" key="14">
    <source>
        <dbReference type="EMBL" id="PLT28496.1"/>
    </source>
</evidence>
<dbReference type="GO" id="GO:0043138">
    <property type="term" value="F:3'-5' DNA helicase activity"/>
    <property type="evidence" value="ECO:0007669"/>
    <property type="project" value="UniProtKB-EC"/>
</dbReference>
<accession>A0A2N5M297</accession>
<dbReference type="EMBL" id="PGUY01000059">
    <property type="protein sequence ID" value="PLT28496.1"/>
    <property type="molecule type" value="Genomic_DNA"/>
</dbReference>
<evidence type="ECO:0000259" key="13">
    <source>
        <dbReference type="PROSITE" id="PS51217"/>
    </source>
</evidence>
<dbReference type="GO" id="GO:0005524">
    <property type="term" value="F:ATP binding"/>
    <property type="evidence" value="ECO:0007669"/>
    <property type="project" value="UniProtKB-UniRule"/>
</dbReference>
<dbReference type="GO" id="GO:0016887">
    <property type="term" value="F:ATP hydrolysis activity"/>
    <property type="evidence" value="ECO:0007669"/>
    <property type="project" value="RHEA"/>
</dbReference>
<evidence type="ECO:0000256" key="9">
    <source>
        <dbReference type="ARBA" id="ARBA00034808"/>
    </source>
</evidence>
<keyword evidence="5 11" id="KW-0067">ATP-binding</keyword>
<dbReference type="InterPro" id="IPR027417">
    <property type="entry name" value="P-loop_NTPase"/>
</dbReference>
<dbReference type="PANTHER" id="PTHR11070:SF2">
    <property type="entry name" value="ATP-DEPENDENT DNA HELICASE SRS2"/>
    <property type="match status" value="1"/>
</dbReference>
<proteinExistence type="inferred from homology"/>
<dbReference type="GO" id="GO:0003677">
    <property type="term" value="F:DNA binding"/>
    <property type="evidence" value="ECO:0007669"/>
    <property type="project" value="UniProtKB-KW"/>
</dbReference>
<dbReference type="Proteomes" id="UP000234748">
    <property type="component" value="Unassembled WGS sequence"/>
</dbReference>
<comment type="catalytic activity">
    <reaction evidence="8">
        <text>Couples ATP hydrolysis with the unwinding of duplex DNA by translocating in the 3'-5' direction.</text>
        <dbReference type="EC" id="5.6.2.4"/>
    </reaction>
</comment>
<protein>
    <recommendedName>
        <fullName evidence="9">DNA 3'-5' helicase</fullName>
        <ecNumber evidence="9">5.6.2.4</ecNumber>
    </recommendedName>
</protein>
<dbReference type="PROSITE" id="PS51198">
    <property type="entry name" value="UVRD_HELICASE_ATP_BIND"/>
    <property type="match status" value="1"/>
</dbReference>
<dbReference type="CDD" id="cd18807">
    <property type="entry name" value="SF1_C_UvrD"/>
    <property type="match status" value="1"/>
</dbReference>
<evidence type="ECO:0000256" key="8">
    <source>
        <dbReference type="ARBA" id="ARBA00034617"/>
    </source>
</evidence>
<evidence type="ECO:0000256" key="3">
    <source>
        <dbReference type="ARBA" id="ARBA00022801"/>
    </source>
</evidence>
<keyword evidence="6" id="KW-0238">DNA-binding</keyword>
<dbReference type="AlphaFoldDB" id="A0A2N5M297"/>
<dbReference type="Pfam" id="PF00580">
    <property type="entry name" value="UvrD-helicase"/>
    <property type="match status" value="1"/>
</dbReference>
<dbReference type="InterPro" id="IPR014017">
    <property type="entry name" value="DNA_helicase_UvrD-like_C"/>
</dbReference>
<dbReference type="CDD" id="cd17932">
    <property type="entry name" value="DEXQc_UvrD"/>
    <property type="match status" value="1"/>
</dbReference>
<evidence type="ECO:0000259" key="12">
    <source>
        <dbReference type="PROSITE" id="PS51198"/>
    </source>
</evidence>
<dbReference type="Gene3D" id="1.10.10.160">
    <property type="match status" value="1"/>
</dbReference>
<dbReference type="InterPro" id="IPR013986">
    <property type="entry name" value="DExx_box_DNA_helicase_dom_sf"/>
</dbReference>
<evidence type="ECO:0000256" key="11">
    <source>
        <dbReference type="PROSITE-ProRule" id="PRU00560"/>
    </source>
</evidence>
<dbReference type="SUPFAM" id="SSF52540">
    <property type="entry name" value="P-loop containing nucleoside triphosphate hydrolases"/>
    <property type="match status" value="1"/>
</dbReference>
<evidence type="ECO:0000256" key="1">
    <source>
        <dbReference type="ARBA" id="ARBA00009922"/>
    </source>
</evidence>
<sequence length="764" mass="87536">MKKAFKQDILIDLEIYSNEGLQAVYDDGQNDLLTCSVCRQNVKLYLGISQGPYFFHSNHTKDCNESQEVPNSYDELAEEEAYIERNGFRIPKSRTITQTAVKKTAWKQTSIITDNPPFISVDQNNRVSSSPYLDQLSASGITLDAQQTEAVSAFEGPVLVLSGAGSGKTRVLTIRTALMLTEYNIDPKSIMLVTFTAKASREMKDRLTNYPGLSPQQINSLVCGTFHSIFYRILMFHEPRKWTRESLLKREWEKEQIIKLAGKEKNLDEKEFAFDSALQQIGLWKNSLVFPADIKPEDDWEEKCAFLYTRYEQYKQQHNKYDFDDMLIGCYLLLKNNDEVLEHYRSRFKYFLIDEFQDINTVQYELIKLLSSAVRNICAVGDDDQSIYAFRGSSPEFILNFEKDFPGTRVIKLTNNYRSSHEIVSTANRIIKRNKNRLEKKMTAQHNNGAPPVLFFPYDEEQEATMIVTDLKERIARGENPSDFAILYRTHSMSRAIFERLAHSNLPFAIDQDAESFYSRRIVKGMLAFLKLSLNPEDPEAIADILPSLFLKQSVLQQVKAQSILNDCSMLSALSEVKTGFAFQEKKLKMLPDQVRRLKDVTPSIALEMIEKDLGFQDFVKKRGNEGSLAEKGSDDVRDLKVAARRFQTAQELLDHADHMRAMNLEVKKLSKHFQEAIQLTTIHRSKGLEYGKVYIVGNVDGSLPHDYSLDSYRKGDSTPLEEERRLLYVAATRAKDELLLSVPETRRGKTAAPSRFLQGLIKK</sequence>
<evidence type="ECO:0000313" key="15">
    <source>
        <dbReference type="Proteomes" id="UP000234748"/>
    </source>
</evidence>
<keyword evidence="2 11" id="KW-0547">Nucleotide-binding</keyword>
<feature type="domain" description="UvrD-like helicase ATP-binding" evidence="12">
    <location>
        <begin position="141"/>
        <end position="420"/>
    </location>
</feature>
<gene>
    <name evidence="14" type="ORF">CUU66_18250</name>
</gene>
<dbReference type="RefSeq" id="WP_101644822.1">
    <property type="nucleotide sequence ID" value="NZ_PGUY01000059.1"/>
</dbReference>
<dbReference type="GO" id="GO:0005829">
    <property type="term" value="C:cytosol"/>
    <property type="evidence" value="ECO:0007669"/>
    <property type="project" value="TreeGrafter"/>
</dbReference>
<dbReference type="InterPro" id="IPR014016">
    <property type="entry name" value="UvrD-like_ATP-bd"/>
</dbReference>
<keyword evidence="7" id="KW-0413">Isomerase</keyword>
<dbReference type="Gene3D" id="3.40.50.300">
    <property type="entry name" value="P-loop containing nucleotide triphosphate hydrolases"/>
    <property type="match status" value="2"/>
</dbReference>
<evidence type="ECO:0000256" key="10">
    <source>
        <dbReference type="ARBA" id="ARBA00048988"/>
    </source>
</evidence>
<organism evidence="14 15">
    <name type="scientific">Peribacillus deserti</name>
    <dbReference type="NCBI Taxonomy" id="673318"/>
    <lineage>
        <taxon>Bacteria</taxon>
        <taxon>Bacillati</taxon>
        <taxon>Bacillota</taxon>
        <taxon>Bacilli</taxon>
        <taxon>Bacillales</taxon>
        <taxon>Bacillaceae</taxon>
        <taxon>Peribacillus</taxon>
    </lineage>
</organism>
<comment type="catalytic activity">
    <reaction evidence="10">
        <text>ATP + H2O = ADP + phosphate + H(+)</text>
        <dbReference type="Rhea" id="RHEA:13065"/>
        <dbReference type="ChEBI" id="CHEBI:15377"/>
        <dbReference type="ChEBI" id="CHEBI:15378"/>
        <dbReference type="ChEBI" id="CHEBI:30616"/>
        <dbReference type="ChEBI" id="CHEBI:43474"/>
        <dbReference type="ChEBI" id="CHEBI:456216"/>
        <dbReference type="EC" id="5.6.2.4"/>
    </reaction>
</comment>
<keyword evidence="3 11" id="KW-0378">Hydrolase</keyword>
<comment type="caution">
    <text evidence="14">The sequence shown here is derived from an EMBL/GenBank/DDBJ whole genome shotgun (WGS) entry which is preliminary data.</text>
</comment>
<evidence type="ECO:0000256" key="6">
    <source>
        <dbReference type="ARBA" id="ARBA00023125"/>
    </source>
</evidence>
<evidence type="ECO:0000256" key="5">
    <source>
        <dbReference type="ARBA" id="ARBA00022840"/>
    </source>
</evidence>
<dbReference type="PANTHER" id="PTHR11070">
    <property type="entry name" value="UVRD / RECB / PCRA DNA HELICASE FAMILY MEMBER"/>
    <property type="match status" value="1"/>
</dbReference>
<comment type="similarity">
    <text evidence="1">Belongs to the helicase family. UvrD subfamily.</text>
</comment>